<evidence type="ECO:0000313" key="3">
    <source>
        <dbReference type="Proteomes" id="UP000292958"/>
    </source>
</evidence>
<evidence type="ECO:0000313" key="2">
    <source>
        <dbReference type="EMBL" id="RZU41063.1"/>
    </source>
</evidence>
<dbReference type="InterPro" id="IPR010994">
    <property type="entry name" value="RuvA_2-like"/>
</dbReference>
<comment type="caution">
    <text evidence="2">The sequence shown here is derived from an EMBL/GenBank/DDBJ whole genome shotgun (WGS) entry which is preliminary data.</text>
</comment>
<dbReference type="OrthoDB" id="115232at2"/>
<dbReference type="SUPFAM" id="SSF47781">
    <property type="entry name" value="RuvA domain 2-like"/>
    <property type="match status" value="1"/>
</dbReference>
<protein>
    <submittedName>
        <fullName evidence="2">Competence protein ComEA</fullName>
    </submittedName>
</protein>
<evidence type="ECO:0000256" key="1">
    <source>
        <dbReference type="SAM" id="MobiDB-lite"/>
    </source>
</evidence>
<keyword evidence="3" id="KW-1185">Reference proteome</keyword>
<gene>
    <name evidence="2" type="ORF">BDD14_2556</name>
</gene>
<dbReference type="AlphaFoldDB" id="A0A4Q7YVH5"/>
<feature type="region of interest" description="Disordered" evidence="1">
    <location>
        <begin position="46"/>
        <end position="65"/>
    </location>
</feature>
<dbReference type="InterPro" id="IPR036909">
    <property type="entry name" value="Cyt_c-like_dom_sf"/>
</dbReference>
<dbReference type="Gene3D" id="1.10.150.280">
    <property type="entry name" value="AF1531-like domain"/>
    <property type="match status" value="1"/>
</dbReference>
<dbReference type="GO" id="GO:0020037">
    <property type="term" value="F:heme binding"/>
    <property type="evidence" value="ECO:0007669"/>
    <property type="project" value="InterPro"/>
</dbReference>
<organism evidence="2 3">
    <name type="scientific">Edaphobacter modestus</name>
    <dbReference type="NCBI Taxonomy" id="388466"/>
    <lineage>
        <taxon>Bacteria</taxon>
        <taxon>Pseudomonadati</taxon>
        <taxon>Acidobacteriota</taxon>
        <taxon>Terriglobia</taxon>
        <taxon>Terriglobales</taxon>
        <taxon>Acidobacteriaceae</taxon>
        <taxon>Edaphobacter</taxon>
    </lineage>
</organism>
<dbReference type="RefSeq" id="WP_130419042.1">
    <property type="nucleotide sequence ID" value="NZ_SHKW01000001.1"/>
</dbReference>
<dbReference type="Gene3D" id="1.10.760.10">
    <property type="entry name" value="Cytochrome c-like domain"/>
    <property type="match status" value="1"/>
</dbReference>
<dbReference type="Pfam" id="PF12836">
    <property type="entry name" value="HHH_3"/>
    <property type="match status" value="1"/>
</dbReference>
<dbReference type="SUPFAM" id="SSF46626">
    <property type="entry name" value="Cytochrome c"/>
    <property type="match status" value="1"/>
</dbReference>
<dbReference type="EMBL" id="SHKW01000001">
    <property type="protein sequence ID" value="RZU41063.1"/>
    <property type="molecule type" value="Genomic_DNA"/>
</dbReference>
<accession>A0A4Q7YVH5</accession>
<dbReference type="Proteomes" id="UP000292958">
    <property type="component" value="Unassembled WGS sequence"/>
</dbReference>
<name>A0A4Q7YVH5_9BACT</name>
<reference evidence="2 3" key="1">
    <citation type="submission" date="2019-02" db="EMBL/GenBank/DDBJ databases">
        <title>Genomic Encyclopedia of Archaeal and Bacterial Type Strains, Phase II (KMG-II): from individual species to whole genera.</title>
        <authorList>
            <person name="Goeker M."/>
        </authorList>
    </citation>
    <scope>NUCLEOTIDE SEQUENCE [LARGE SCALE GENOMIC DNA]</scope>
    <source>
        <strain evidence="2 3">DSM 18101</strain>
    </source>
</reference>
<proteinExistence type="predicted"/>
<dbReference type="GO" id="GO:0009055">
    <property type="term" value="F:electron transfer activity"/>
    <property type="evidence" value="ECO:0007669"/>
    <property type="project" value="InterPro"/>
</dbReference>
<sequence>MVKKVKSAGNTSRAVWIGTLALGGGLVIASSAALASTAFQQGAQPQAAQSQAKGESQYPQLPEGPGKQTLVRVCSRCHSPTNVIANGQSRQGWEDTITKMVGLGATGSDEDYTEILDYLVKSFPQVTSKINMNKATAADIEKQLGFSAKQAEDIVAYRQKNGNFKSLEDLQKVPQMNVMEITARKNRMTFE</sequence>